<reference evidence="1" key="1">
    <citation type="submission" date="2014-11" db="EMBL/GenBank/DDBJ databases">
        <authorList>
            <person name="Amaro Gonzalez C."/>
        </authorList>
    </citation>
    <scope>NUCLEOTIDE SEQUENCE</scope>
</reference>
<reference evidence="1" key="2">
    <citation type="journal article" date="2015" name="Fish Shellfish Immunol.">
        <title>Early steps in the European eel (Anguilla anguilla)-Vibrio vulnificus interaction in the gills: Role of the RtxA13 toxin.</title>
        <authorList>
            <person name="Callol A."/>
            <person name="Pajuelo D."/>
            <person name="Ebbesson L."/>
            <person name="Teles M."/>
            <person name="MacKenzie S."/>
            <person name="Amaro C."/>
        </authorList>
    </citation>
    <scope>NUCLEOTIDE SEQUENCE</scope>
</reference>
<sequence>MFYKRGFCPVPNKMRSSIAVWPEYLGRMSRIAK</sequence>
<evidence type="ECO:0000313" key="1">
    <source>
        <dbReference type="EMBL" id="JAH13263.1"/>
    </source>
</evidence>
<protein>
    <submittedName>
        <fullName evidence="1">Uncharacterized protein</fullName>
    </submittedName>
</protein>
<dbReference type="EMBL" id="GBXM01095314">
    <property type="protein sequence ID" value="JAH13263.1"/>
    <property type="molecule type" value="Transcribed_RNA"/>
</dbReference>
<proteinExistence type="predicted"/>
<organism evidence="1">
    <name type="scientific">Anguilla anguilla</name>
    <name type="common">European freshwater eel</name>
    <name type="synonym">Muraena anguilla</name>
    <dbReference type="NCBI Taxonomy" id="7936"/>
    <lineage>
        <taxon>Eukaryota</taxon>
        <taxon>Metazoa</taxon>
        <taxon>Chordata</taxon>
        <taxon>Craniata</taxon>
        <taxon>Vertebrata</taxon>
        <taxon>Euteleostomi</taxon>
        <taxon>Actinopterygii</taxon>
        <taxon>Neopterygii</taxon>
        <taxon>Teleostei</taxon>
        <taxon>Anguilliformes</taxon>
        <taxon>Anguillidae</taxon>
        <taxon>Anguilla</taxon>
    </lineage>
</organism>
<name>A0A0E9QB03_ANGAN</name>
<accession>A0A0E9QB03</accession>
<dbReference type="AlphaFoldDB" id="A0A0E9QB03"/>